<organism evidence="1 2">
    <name type="scientific">Nepenthes gracilis</name>
    <name type="common">Slender pitcher plant</name>
    <dbReference type="NCBI Taxonomy" id="150966"/>
    <lineage>
        <taxon>Eukaryota</taxon>
        <taxon>Viridiplantae</taxon>
        <taxon>Streptophyta</taxon>
        <taxon>Embryophyta</taxon>
        <taxon>Tracheophyta</taxon>
        <taxon>Spermatophyta</taxon>
        <taxon>Magnoliopsida</taxon>
        <taxon>eudicotyledons</taxon>
        <taxon>Gunneridae</taxon>
        <taxon>Pentapetalae</taxon>
        <taxon>Caryophyllales</taxon>
        <taxon>Nepenthaceae</taxon>
        <taxon>Nepenthes</taxon>
    </lineage>
</organism>
<evidence type="ECO:0000313" key="1">
    <source>
        <dbReference type="EMBL" id="GMH22080.1"/>
    </source>
</evidence>
<proteinExistence type="predicted"/>
<reference evidence="1" key="1">
    <citation type="submission" date="2023-05" db="EMBL/GenBank/DDBJ databases">
        <title>Nepenthes gracilis genome sequencing.</title>
        <authorList>
            <person name="Fukushima K."/>
        </authorList>
    </citation>
    <scope>NUCLEOTIDE SEQUENCE</scope>
    <source>
        <strain evidence="1">SING2019-196</strain>
    </source>
</reference>
<comment type="caution">
    <text evidence="1">The sequence shown here is derived from an EMBL/GenBank/DDBJ whole genome shotgun (WGS) entry which is preliminary data.</text>
</comment>
<dbReference type="EMBL" id="BSYO01000024">
    <property type="protein sequence ID" value="GMH22080.1"/>
    <property type="molecule type" value="Genomic_DNA"/>
</dbReference>
<dbReference type="AlphaFoldDB" id="A0AAD3XZJ6"/>
<sequence>MVFGMLAKDWPGAGGDVITLDAASRIWSLEWCVIQDDPLPEKIALLSGATNTYKIVEVEIVYHSKPAYRNTHSINNKKWVAKSLIQQPNCPLDPALGPGTLVEEVVLPSNQVRVAEALVDASSAHVVPSGIGLVLCSSAAKLAMDAAGLKGSSSGLEGNVDQVSQDCQVPCGTGAEWPCVNFRSDKFPRLGGVKSCGGSGKLPESFLTTSFQCLSKWFRSDFFSMKPEWLMSGVTNFLGRSGHARISGVTNFRSAAFGPEWQGASLWREWHTSGVLLLTTSFRSA</sequence>
<keyword evidence="2" id="KW-1185">Reference proteome</keyword>
<gene>
    <name evidence="1" type="ORF">Nepgr_023923</name>
</gene>
<evidence type="ECO:0000313" key="2">
    <source>
        <dbReference type="Proteomes" id="UP001279734"/>
    </source>
</evidence>
<name>A0AAD3XZJ6_NEPGR</name>
<accession>A0AAD3XZJ6</accession>
<dbReference type="Proteomes" id="UP001279734">
    <property type="component" value="Unassembled WGS sequence"/>
</dbReference>
<protein>
    <submittedName>
        <fullName evidence="1">Uncharacterized protein</fullName>
    </submittedName>
</protein>